<evidence type="ECO:0000256" key="3">
    <source>
        <dbReference type="ARBA" id="ARBA00022722"/>
    </source>
</evidence>
<keyword evidence="9" id="KW-1185">Reference proteome</keyword>
<keyword evidence="5" id="KW-0378">Hydrolase</keyword>
<evidence type="ECO:0000313" key="8">
    <source>
        <dbReference type="EMBL" id="KAG9508863.1"/>
    </source>
</evidence>
<dbReference type="CDD" id="cd09274">
    <property type="entry name" value="RNase_HI_RT_Ty3"/>
    <property type="match status" value="1"/>
</dbReference>
<dbReference type="PROSITE" id="PS50878">
    <property type="entry name" value="RT_POL"/>
    <property type="match status" value="1"/>
</dbReference>
<organism evidence="8 9">
    <name type="scientific">Fragariocoptes setiger</name>
    <dbReference type="NCBI Taxonomy" id="1670756"/>
    <lineage>
        <taxon>Eukaryota</taxon>
        <taxon>Metazoa</taxon>
        <taxon>Ecdysozoa</taxon>
        <taxon>Arthropoda</taxon>
        <taxon>Chelicerata</taxon>
        <taxon>Arachnida</taxon>
        <taxon>Acari</taxon>
        <taxon>Acariformes</taxon>
        <taxon>Trombidiformes</taxon>
        <taxon>Prostigmata</taxon>
        <taxon>Eupodina</taxon>
        <taxon>Eriophyoidea</taxon>
        <taxon>Phytoptidae</taxon>
        <taxon>Fragariocoptes</taxon>
    </lineage>
</organism>
<dbReference type="PANTHER" id="PTHR37984">
    <property type="entry name" value="PROTEIN CBG26694"/>
    <property type="match status" value="1"/>
</dbReference>
<comment type="caution">
    <text evidence="8">The sequence shown here is derived from an EMBL/GenBank/DDBJ whole genome shotgun (WGS) entry which is preliminary data.</text>
</comment>
<evidence type="ECO:0000256" key="4">
    <source>
        <dbReference type="ARBA" id="ARBA00022759"/>
    </source>
</evidence>
<dbReference type="InterPro" id="IPR043502">
    <property type="entry name" value="DNA/RNA_pol_sf"/>
</dbReference>
<keyword evidence="2" id="KW-0548">Nucleotidyltransferase</keyword>
<protein>
    <submittedName>
        <fullName evidence="8">Retrovirus-related Pol polyprotein from transposon 17.6</fullName>
    </submittedName>
</protein>
<dbReference type="InterPro" id="IPR043128">
    <property type="entry name" value="Rev_trsase/Diguanyl_cyclase"/>
</dbReference>
<sequence>MHELKGTHVLVYLDDVIVATRSWSEHIETLGQVFQRFRSAGLKVKPSKCSFGQPGLRFLGHYIDSRGIQTDKSKTESVTKIPPPSGVRRFLGMAGYRRFVANFARIAQPLSELTRKDVVFDWGEAQQSVFDRLKEALTSGPILVHFCDRAKLQIKTDDSLIGLGAVLLQSETDGRHPVAYASRRTSRSEVNLSATELEGLGIVWAVEYFRAYILGKEVEIITDHTALCSLCSLGKKKPLPRKLARWALTLQEFNLKIIYSRGRTHHEADCLSRAAIDTPDDSDLERMLTCAAAMPFERIKPDDIED</sequence>
<gene>
    <name evidence="8" type="primary">pol</name>
    <name evidence="8" type="ORF">GZH46_02630</name>
</gene>
<evidence type="ECO:0000313" key="9">
    <source>
        <dbReference type="Proteomes" id="UP000825002"/>
    </source>
</evidence>
<dbReference type="Pfam" id="PF17917">
    <property type="entry name" value="RT_RNaseH"/>
    <property type="match status" value="1"/>
</dbReference>
<dbReference type="Pfam" id="PF00078">
    <property type="entry name" value="RVT_1"/>
    <property type="match status" value="1"/>
</dbReference>
<keyword evidence="3" id="KW-0540">Nuclease</keyword>
<dbReference type="PANTHER" id="PTHR37984:SF5">
    <property type="entry name" value="PROTEIN NYNRIN-LIKE"/>
    <property type="match status" value="1"/>
</dbReference>
<evidence type="ECO:0000259" key="7">
    <source>
        <dbReference type="PROSITE" id="PS50878"/>
    </source>
</evidence>
<evidence type="ECO:0000256" key="1">
    <source>
        <dbReference type="ARBA" id="ARBA00022679"/>
    </source>
</evidence>
<feature type="domain" description="Reverse transcriptase" evidence="7">
    <location>
        <begin position="1"/>
        <end position="63"/>
    </location>
</feature>
<dbReference type="Gene3D" id="3.10.20.370">
    <property type="match status" value="1"/>
</dbReference>
<keyword evidence="6" id="KW-0695">RNA-directed DNA polymerase</keyword>
<evidence type="ECO:0000256" key="5">
    <source>
        <dbReference type="ARBA" id="ARBA00022801"/>
    </source>
</evidence>
<accession>A0ABQ7S613</accession>
<feature type="non-terminal residue" evidence="8">
    <location>
        <position position="1"/>
    </location>
</feature>
<dbReference type="InterPro" id="IPR050951">
    <property type="entry name" value="Retrovirus_Pol_polyprotein"/>
</dbReference>
<dbReference type="SUPFAM" id="SSF56672">
    <property type="entry name" value="DNA/RNA polymerases"/>
    <property type="match status" value="1"/>
</dbReference>
<keyword evidence="4" id="KW-0255">Endonuclease</keyword>
<dbReference type="Proteomes" id="UP000825002">
    <property type="component" value="Unassembled WGS sequence"/>
</dbReference>
<dbReference type="InterPro" id="IPR000477">
    <property type="entry name" value="RT_dom"/>
</dbReference>
<proteinExistence type="predicted"/>
<evidence type="ECO:0000256" key="2">
    <source>
        <dbReference type="ARBA" id="ARBA00022695"/>
    </source>
</evidence>
<reference evidence="8 9" key="1">
    <citation type="submission" date="2020-10" db="EMBL/GenBank/DDBJ databases">
        <authorList>
            <person name="Klimov P.B."/>
            <person name="Dyachkov S.M."/>
            <person name="Chetverikov P.E."/>
        </authorList>
    </citation>
    <scope>NUCLEOTIDE SEQUENCE [LARGE SCALE GENOMIC DNA]</scope>
    <source>
        <strain evidence="8">BMOC 18-1129-001#AD2665</strain>
        <tissue evidence="8">Entire mites</tissue>
    </source>
</reference>
<dbReference type="EMBL" id="JAIFTH010000881">
    <property type="protein sequence ID" value="KAG9508863.1"/>
    <property type="molecule type" value="Genomic_DNA"/>
</dbReference>
<evidence type="ECO:0000256" key="6">
    <source>
        <dbReference type="ARBA" id="ARBA00022918"/>
    </source>
</evidence>
<dbReference type="InterPro" id="IPR041373">
    <property type="entry name" value="RT_RNaseH"/>
</dbReference>
<name>A0ABQ7S613_9ACAR</name>
<dbReference type="Gene3D" id="3.30.70.270">
    <property type="match status" value="2"/>
</dbReference>
<keyword evidence="1" id="KW-0808">Transferase</keyword>